<keyword evidence="2" id="KW-1185">Reference proteome</keyword>
<evidence type="ECO:0000313" key="2">
    <source>
        <dbReference type="Proteomes" id="UP000467385"/>
    </source>
</evidence>
<name>A0A1X1T0T8_9MYCO</name>
<gene>
    <name evidence="1" type="ORF">MCNS_44320</name>
</gene>
<accession>A0A1X1T0T8</accession>
<dbReference type="AlphaFoldDB" id="A0A1X1T0T8"/>
<dbReference type="RefSeq" id="WP_085234929.1">
    <property type="nucleotide sequence ID" value="NZ_AP022613.1"/>
</dbReference>
<sequence>MVKALGPPPDPLPKAKRVWRWNPPAASARWWWCRVYHRGKHVPDGITFRRYGPKARFDHHLPADPPVEDKSGRRVLYVGEDLATSACEVFGDAGVAAICPYYRVAIIAPTTTLTMFDLAAKGAALAIGALPALGDGNEARSLTQQWARAIYKDQPAGPGITGIHYRSGYNSGESLALWDCDAHVEVVRDASGQPQDIALDDPRILPRLQVQLRRRRISVTTVPSSECSECQKEVLAP</sequence>
<dbReference type="EMBL" id="AP022613">
    <property type="protein sequence ID" value="BBZ41369.1"/>
    <property type="molecule type" value="Genomic_DNA"/>
</dbReference>
<evidence type="ECO:0000313" key="1">
    <source>
        <dbReference type="EMBL" id="BBZ41369.1"/>
    </source>
</evidence>
<dbReference type="OrthoDB" id="3256236at2"/>
<dbReference type="InterPro" id="IPR014914">
    <property type="entry name" value="RES_dom"/>
</dbReference>
<dbReference type="STRING" id="44010.AWC00_22185"/>
<reference evidence="1 2" key="1">
    <citation type="journal article" date="2019" name="Emerg. Microbes Infect.">
        <title>Comprehensive subspecies identification of 175 nontuberculous mycobacteria species based on 7547 genomic profiles.</title>
        <authorList>
            <person name="Matsumoto Y."/>
            <person name="Kinjo T."/>
            <person name="Motooka D."/>
            <person name="Nabeya D."/>
            <person name="Jung N."/>
            <person name="Uechi K."/>
            <person name="Horii T."/>
            <person name="Iida T."/>
            <person name="Fujita J."/>
            <person name="Nakamura S."/>
        </authorList>
    </citation>
    <scope>NUCLEOTIDE SEQUENCE [LARGE SCALE GENOMIC DNA]</scope>
    <source>
        <strain evidence="1 2">JCM 14738</strain>
    </source>
</reference>
<dbReference type="Proteomes" id="UP000467385">
    <property type="component" value="Chromosome"/>
</dbReference>
<organism evidence="1 2">
    <name type="scientific">Mycobacterium conspicuum</name>
    <dbReference type="NCBI Taxonomy" id="44010"/>
    <lineage>
        <taxon>Bacteria</taxon>
        <taxon>Bacillati</taxon>
        <taxon>Actinomycetota</taxon>
        <taxon>Actinomycetes</taxon>
        <taxon>Mycobacteriales</taxon>
        <taxon>Mycobacteriaceae</taxon>
        <taxon>Mycobacterium</taxon>
    </lineage>
</organism>
<protein>
    <submittedName>
        <fullName evidence="1">Uncharacterized protein</fullName>
    </submittedName>
</protein>
<proteinExistence type="predicted"/>
<dbReference type="Pfam" id="PF08808">
    <property type="entry name" value="RES"/>
    <property type="match status" value="1"/>
</dbReference>